<dbReference type="EC" id="2.1.1.37" evidence="1"/>
<dbReference type="Proteomes" id="UP001059859">
    <property type="component" value="Chromosome"/>
</dbReference>
<evidence type="ECO:0000313" key="8">
    <source>
        <dbReference type="EMBL" id="UWX97748.1"/>
    </source>
</evidence>
<dbReference type="PROSITE" id="PS00095">
    <property type="entry name" value="C5_MTASE_2"/>
    <property type="match status" value="1"/>
</dbReference>
<evidence type="ECO:0000256" key="5">
    <source>
        <dbReference type="ARBA" id="ARBA00022747"/>
    </source>
</evidence>
<dbReference type="GO" id="GO:0032259">
    <property type="term" value="P:methylation"/>
    <property type="evidence" value="ECO:0007669"/>
    <property type="project" value="UniProtKB-KW"/>
</dbReference>
<evidence type="ECO:0000256" key="4">
    <source>
        <dbReference type="ARBA" id="ARBA00022691"/>
    </source>
</evidence>
<name>A0ABY5YSX2_9MICC</name>
<dbReference type="InterPro" id="IPR001525">
    <property type="entry name" value="C5_MeTfrase"/>
</dbReference>
<keyword evidence="3 6" id="KW-0808">Transferase</keyword>
<dbReference type="InterPro" id="IPR050390">
    <property type="entry name" value="C5-Methyltransferase"/>
</dbReference>
<evidence type="ECO:0000313" key="9">
    <source>
        <dbReference type="Proteomes" id="UP001059859"/>
    </source>
</evidence>
<dbReference type="GO" id="GO:0008168">
    <property type="term" value="F:methyltransferase activity"/>
    <property type="evidence" value="ECO:0007669"/>
    <property type="project" value="UniProtKB-KW"/>
</dbReference>
<dbReference type="EMBL" id="CP104275">
    <property type="protein sequence ID" value="UWX97748.1"/>
    <property type="molecule type" value="Genomic_DNA"/>
</dbReference>
<gene>
    <name evidence="8" type="ORF">N2K95_03425</name>
</gene>
<organism evidence="8 9">
    <name type="scientific">Arthrobacter zhaoxinii</name>
    <dbReference type="NCBI Taxonomy" id="2964616"/>
    <lineage>
        <taxon>Bacteria</taxon>
        <taxon>Bacillati</taxon>
        <taxon>Actinomycetota</taxon>
        <taxon>Actinomycetes</taxon>
        <taxon>Micrococcales</taxon>
        <taxon>Micrococcaceae</taxon>
        <taxon>Arthrobacter</taxon>
    </lineage>
</organism>
<dbReference type="SUPFAM" id="SSF53335">
    <property type="entry name" value="S-adenosyl-L-methionine-dependent methyltransferases"/>
    <property type="match status" value="1"/>
</dbReference>
<dbReference type="PANTHER" id="PTHR10629">
    <property type="entry name" value="CYTOSINE-SPECIFIC METHYLTRANSFERASE"/>
    <property type="match status" value="1"/>
</dbReference>
<dbReference type="Pfam" id="PF00145">
    <property type="entry name" value="DNA_methylase"/>
    <property type="match status" value="1"/>
</dbReference>
<evidence type="ECO:0000256" key="7">
    <source>
        <dbReference type="RuleBase" id="RU000416"/>
    </source>
</evidence>
<dbReference type="PANTHER" id="PTHR10629:SF52">
    <property type="entry name" value="DNA (CYTOSINE-5)-METHYLTRANSFERASE 1"/>
    <property type="match status" value="1"/>
</dbReference>
<feature type="active site" evidence="6">
    <location>
        <position position="131"/>
    </location>
</feature>
<dbReference type="Gene3D" id="3.40.50.150">
    <property type="entry name" value="Vaccinia Virus protein VP39"/>
    <property type="match status" value="1"/>
</dbReference>
<evidence type="ECO:0000256" key="2">
    <source>
        <dbReference type="ARBA" id="ARBA00022603"/>
    </source>
</evidence>
<dbReference type="NCBIfam" id="TIGR00675">
    <property type="entry name" value="dcm"/>
    <property type="match status" value="1"/>
</dbReference>
<dbReference type="PRINTS" id="PR00105">
    <property type="entry name" value="C5METTRFRASE"/>
</dbReference>
<dbReference type="RefSeq" id="WP_260652925.1">
    <property type="nucleotide sequence ID" value="NZ_CP104275.1"/>
</dbReference>
<protein>
    <recommendedName>
        <fullName evidence="1">DNA (cytosine-5-)-methyltransferase</fullName>
        <ecNumber evidence="1">2.1.1.37</ecNumber>
    </recommendedName>
</protein>
<evidence type="ECO:0000256" key="6">
    <source>
        <dbReference type="PROSITE-ProRule" id="PRU01016"/>
    </source>
</evidence>
<keyword evidence="4 6" id="KW-0949">S-adenosyl-L-methionine</keyword>
<dbReference type="Gene3D" id="3.90.120.10">
    <property type="entry name" value="DNA Methylase, subunit A, domain 2"/>
    <property type="match status" value="1"/>
</dbReference>
<comment type="similarity">
    <text evidence="6 7">Belongs to the class I-like SAM-binding methyltransferase superfamily. C5-methyltransferase family.</text>
</comment>
<sequence length="503" mass="56586">MIPVVDIFAGPGGLNEGFSSIRDEQGKRVFKTVLSIEMETSAVKTLTLRAAHRFLLDLPEGQPEIYKKYLSQDVTYDEMRAAPEVAEAFAHAGAEVRQFTLSEDSRPESDALIRESLQDSSEWVLIGGPPCQAYSMAGRSRRKHDATFKDDHKHFLYKEYLHIITEFRPAVFVMENVKGMLSSKSGDGKIFELIEQDLRAPGYDLHSMVVSSDTGELKPTDFIIKSEQFGIPQKRHRVIIVGLRRDAQLPAPKVLESREPVSVQDAIWSLPHLRSGISRRPQSTWEDWATIRAQAHKFLQALPGKERASAPSLYELETKSNSVRPPEPFDKASAAGELQTWLRKDAAPVTWNHEARGHMLEDLVRYYLLAALVTADGSSPKVRSLPTAHWPKHNNINNVVVPFEDRFRVQAWGKPSSTVVSHIAKDGHYYIHPDHEQMRSLTVREAARLQTFPDNYIFLGNRTQQYTQVGNAVPPLLASKIAQRIAEVLGSTLLGVQRSNLDL</sequence>
<dbReference type="InterPro" id="IPR029063">
    <property type="entry name" value="SAM-dependent_MTases_sf"/>
</dbReference>
<dbReference type="PROSITE" id="PS51679">
    <property type="entry name" value="SAM_MT_C5"/>
    <property type="match status" value="1"/>
</dbReference>
<proteinExistence type="inferred from homology"/>
<keyword evidence="5" id="KW-0680">Restriction system</keyword>
<reference evidence="8" key="1">
    <citation type="submission" date="2022-09" db="EMBL/GenBank/DDBJ databases">
        <title>Novel species in genus Arthrobacter.</title>
        <authorList>
            <person name="Liu Y."/>
        </authorList>
    </citation>
    <scope>NUCLEOTIDE SEQUENCE</scope>
    <source>
        <strain evidence="8">Zg-Y815</strain>
    </source>
</reference>
<accession>A0ABY5YSX2</accession>
<keyword evidence="2 6" id="KW-0489">Methyltransferase</keyword>
<evidence type="ECO:0000256" key="1">
    <source>
        <dbReference type="ARBA" id="ARBA00011975"/>
    </source>
</evidence>
<keyword evidence="9" id="KW-1185">Reference proteome</keyword>
<dbReference type="InterPro" id="IPR031303">
    <property type="entry name" value="C5_meth_CS"/>
</dbReference>
<evidence type="ECO:0000256" key="3">
    <source>
        <dbReference type="ARBA" id="ARBA00022679"/>
    </source>
</evidence>